<dbReference type="NCBIfam" id="NF037979">
    <property type="entry name" value="Na_transp"/>
    <property type="match status" value="1"/>
</dbReference>
<dbReference type="PANTHER" id="PTHR42948">
    <property type="entry name" value="TRANSPORTER"/>
    <property type="match status" value="1"/>
</dbReference>
<feature type="transmembrane region" description="Helical" evidence="6">
    <location>
        <begin position="12"/>
        <end position="30"/>
    </location>
</feature>
<keyword evidence="3 6" id="KW-0812">Transmembrane</keyword>
<feature type="transmembrane region" description="Helical" evidence="6">
    <location>
        <begin position="320"/>
        <end position="339"/>
    </location>
</feature>
<dbReference type="RefSeq" id="WP_346757712.1">
    <property type="nucleotide sequence ID" value="NZ_JAUJEB010000001.1"/>
</dbReference>
<keyword evidence="2" id="KW-0813">Transport</keyword>
<name>A0ABT8L3Q2_9BACT</name>
<feature type="transmembrane region" description="Helical" evidence="6">
    <location>
        <begin position="152"/>
        <end position="171"/>
    </location>
</feature>
<dbReference type="InterPro" id="IPR037272">
    <property type="entry name" value="SNS_sf"/>
</dbReference>
<keyword evidence="4 6" id="KW-1133">Transmembrane helix</keyword>
<comment type="subcellular location">
    <subcellularLocation>
        <location evidence="1">Membrane</location>
        <topology evidence="1">Multi-pass membrane protein</topology>
    </subcellularLocation>
</comment>
<evidence type="ECO:0000256" key="5">
    <source>
        <dbReference type="ARBA" id="ARBA00023136"/>
    </source>
</evidence>
<evidence type="ECO:0000256" key="2">
    <source>
        <dbReference type="ARBA" id="ARBA00022448"/>
    </source>
</evidence>
<dbReference type="Proteomes" id="UP001172083">
    <property type="component" value="Unassembled WGS sequence"/>
</dbReference>
<sequence>MIKQEAFSNRWGLILASLGMAIGAGNLWRFPRLAGQYGGSFILLWILFLLIWSIPILLAEFSLGKKYQKGVIGTFGEALGKSYTWVGFFITVCTLGICFYYSVVTSWGLQYLGFSLKHAYLEMTGAPGLASVLDQTPDYLASHWASISNGNLITVTLCIIVVIAGSILLVKGIQKGLERANRILIPSLFVLLMIITILALNMENGKRGLEYMFSINVALFSEPKIWIEALSQSAWSTGAGWGLMMTISSYSRKREDVTLNTFIGAFGNNTASLMAAMAVLPAVFALSPSEGQAIEYLQTGNQSLTFSIIPELFAGIPGGYLLSIVFFLAFFLAAFSSLLPMIELFIKNLADLGLPRKSAALRAGLFTIIFGLPSAWYLDFFNNQDWVWGIGLIISGLFFVFAAIKNNLLIFKKEFIDKDSDFKVPDFYFRATMIFNVFLGLMLVYWWMSRGYSDYPWFDENGRWNIMDTYSNASIVTQWMLVLVLGIIINKYLFIKFVKNKL</sequence>
<feature type="transmembrane region" description="Helical" evidence="6">
    <location>
        <begin position="427"/>
        <end position="448"/>
    </location>
</feature>
<keyword evidence="8" id="KW-1185">Reference proteome</keyword>
<gene>
    <name evidence="7" type="ORF">QQ020_10075</name>
</gene>
<protein>
    <submittedName>
        <fullName evidence="7">Sodium-dependent transporter</fullName>
    </submittedName>
</protein>
<accession>A0ABT8L3Q2</accession>
<evidence type="ECO:0000256" key="6">
    <source>
        <dbReference type="SAM" id="Phobius"/>
    </source>
</evidence>
<feature type="transmembrane region" description="Helical" evidence="6">
    <location>
        <begin position="83"/>
        <end position="103"/>
    </location>
</feature>
<dbReference type="EMBL" id="JAUJEB010000001">
    <property type="protein sequence ID" value="MDN5212395.1"/>
    <property type="molecule type" value="Genomic_DNA"/>
</dbReference>
<comment type="caution">
    <text evidence="7">The sequence shown here is derived from an EMBL/GenBank/DDBJ whole genome shotgun (WGS) entry which is preliminary data.</text>
</comment>
<keyword evidence="5 6" id="KW-0472">Membrane</keyword>
<feature type="transmembrane region" description="Helical" evidence="6">
    <location>
        <begin position="183"/>
        <end position="202"/>
    </location>
</feature>
<organism evidence="7 8">
    <name type="scientific">Agaribacillus aureus</name>
    <dbReference type="NCBI Taxonomy" id="3051825"/>
    <lineage>
        <taxon>Bacteria</taxon>
        <taxon>Pseudomonadati</taxon>
        <taxon>Bacteroidota</taxon>
        <taxon>Cytophagia</taxon>
        <taxon>Cytophagales</taxon>
        <taxon>Splendidivirgaceae</taxon>
        <taxon>Agaribacillus</taxon>
    </lineage>
</organism>
<feature type="transmembrane region" description="Helical" evidence="6">
    <location>
        <begin position="262"/>
        <end position="286"/>
    </location>
</feature>
<evidence type="ECO:0000256" key="1">
    <source>
        <dbReference type="ARBA" id="ARBA00004141"/>
    </source>
</evidence>
<feature type="transmembrane region" description="Helical" evidence="6">
    <location>
        <begin position="233"/>
        <end position="250"/>
    </location>
</feature>
<reference evidence="7" key="1">
    <citation type="submission" date="2023-06" db="EMBL/GenBank/DDBJ databases">
        <title>Genomic of Agaribacillus aureum.</title>
        <authorList>
            <person name="Wang G."/>
        </authorList>
    </citation>
    <scope>NUCLEOTIDE SEQUENCE</scope>
    <source>
        <strain evidence="7">BMA12</strain>
    </source>
</reference>
<evidence type="ECO:0000313" key="7">
    <source>
        <dbReference type="EMBL" id="MDN5212395.1"/>
    </source>
</evidence>
<dbReference type="PANTHER" id="PTHR42948:SF1">
    <property type="entry name" value="TRANSPORTER"/>
    <property type="match status" value="1"/>
</dbReference>
<feature type="transmembrane region" description="Helical" evidence="6">
    <location>
        <begin position="42"/>
        <end position="63"/>
    </location>
</feature>
<proteinExistence type="predicted"/>
<dbReference type="SUPFAM" id="SSF161070">
    <property type="entry name" value="SNF-like"/>
    <property type="match status" value="1"/>
</dbReference>
<dbReference type="PROSITE" id="PS50267">
    <property type="entry name" value="NA_NEUROTRAN_SYMP_3"/>
    <property type="match status" value="1"/>
</dbReference>
<dbReference type="Pfam" id="PF00209">
    <property type="entry name" value="SNF"/>
    <property type="match status" value="2"/>
</dbReference>
<dbReference type="InterPro" id="IPR000175">
    <property type="entry name" value="Na/ntran_symport"/>
</dbReference>
<dbReference type="PRINTS" id="PR00176">
    <property type="entry name" value="NANEUSMPORT"/>
</dbReference>
<evidence type="ECO:0000256" key="4">
    <source>
        <dbReference type="ARBA" id="ARBA00022989"/>
    </source>
</evidence>
<evidence type="ECO:0000313" key="8">
    <source>
        <dbReference type="Proteomes" id="UP001172083"/>
    </source>
</evidence>
<feature type="transmembrane region" description="Helical" evidence="6">
    <location>
        <begin position="475"/>
        <end position="494"/>
    </location>
</feature>
<feature type="transmembrane region" description="Helical" evidence="6">
    <location>
        <begin position="386"/>
        <end position="406"/>
    </location>
</feature>
<evidence type="ECO:0000256" key="3">
    <source>
        <dbReference type="ARBA" id="ARBA00022692"/>
    </source>
</evidence>
<feature type="transmembrane region" description="Helical" evidence="6">
    <location>
        <begin position="359"/>
        <end position="380"/>
    </location>
</feature>